<evidence type="ECO:0000256" key="2">
    <source>
        <dbReference type="SAM" id="Phobius"/>
    </source>
</evidence>
<keyword evidence="2" id="KW-0472">Membrane</keyword>
<dbReference type="InterPro" id="IPR050154">
    <property type="entry name" value="UbiB_kinase"/>
</dbReference>
<name>A0A5C8F3Q9_BRAPL</name>
<dbReference type="InterPro" id="IPR011009">
    <property type="entry name" value="Kinase-like_dom_sf"/>
</dbReference>
<sequence length="558" mass="63681">MKGKKSLNRTKEIISVIMAYGFKDIIAVTPILKLVKNPIQKFNVKYKGVDLRSYTRGQRIRMACEELGTTFVKLGQILSNRSDILPKDIIDELKKLQNNVKPFDEKEALAIVEQELQKPISEAFESFDTTPKASASISQVHTAVLKTGEKVAIKIKRPNIEENILNDIEIITWLSSILEKYNEEFALIRPEKLIKAFKNQLLQELDFNFEKNNTIKFQKFFKNNKNIKIAKIYENYSTKNILTMEYIEGIKISDISPDDTRYDRKKLVSIGVDCVLEQIFKLGFFHADPHPGNLMALDNNVLCFLDFGMIGFIPPTSKEAFSSLIMSINNADYINLSKAVLDLCDHSEIQNMEDFNMAIFMLINKYIDMPLENINIEDIFNELISIIREFRLMLSGNIMLLIKSLIVLEGVGRDLDKDLKLVEHIKPFAFKYVKEQLKPDNLLKQSRNLINDYFHVLKNVPSDLGEVISLMKKGNIRIQLEHKKLDTLANTLDSLGDRLSYSIVLASLIISSGLIIAAKMPPLINGISLVGLVGFLLSGIMGFIMIISRFIRKYVKKK</sequence>
<feature type="transmembrane region" description="Helical" evidence="2">
    <location>
        <begin position="524"/>
        <end position="548"/>
    </location>
</feature>
<gene>
    <name evidence="4" type="ORF">EPJ72_03285</name>
</gene>
<proteinExistence type="inferred from homology"/>
<comment type="caution">
    <text evidence="4">The sequence shown here is derived from an EMBL/GenBank/DDBJ whole genome shotgun (WGS) entry which is preliminary data.</text>
</comment>
<protein>
    <submittedName>
        <fullName evidence="4">AarF/ABC1/UbiB kinase family protein</fullName>
    </submittedName>
</protein>
<evidence type="ECO:0000313" key="5">
    <source>
        <dbReference type="Proteomes" id="UP000323176"/>
    </source>
</evidence>
<organism evidence="4 5">
    <name type="scientific">Brachyspira pilosicoli</name>
    <name type="common">Serpulina pilosicoli</name>
    <dbReference type="NCBI Taxonomy" id="52584"/>
    <lineage>
        <taxon>Bacteria</taxon>
        <taxon>Pseudomonadati</taxon>
        <taxon>Spirochaetota</taxon>
        <taxon>Spirochaetia</taxon>
        <taxon>Brachyspirales</taxon>
        <taxon>Brachyspiraceae</taxon>
        <taxon>Brachyspira</taxon>
    </lineage>
</organism>
<dbReference type="CDD" id="cd05121">
    <property type="entry name" value="ABC1_ADCK3-like"/>
    <property type="match status" value="1"/>
</dbReference>
<dbReference type="SUPFAM" id="SSF56112">
    <property type="entry name" value="Protein kinase-like (PK-like)"/>
    <property type="match status" value="1"/>
</dbReference>
<evidence type="ECO:0000259" key="3">
    <source>
        <dbReference type="Pfam" id="PF03109"/>
    </source>
</evidence>
<accession>A0A5C8F3Q9</accession>
<comment type="similarity">
    <text evidence="1">Belongs to the protein kinase superfamily. ADCK protein kinase family.</text>
</comment>
<dbReference type="GO" id="GO:0016301">
    <property type="term" value="F:kinase activity"/>
    <property type="evidence" value="ECO:0007669"/>
    <property type="project" value="UniProtKB-KW"/>
</dbReference>
<keyword evidence="4" id="KW-0808">Transferase</keyword>
<evidence type="ECO:0000313" key="4">
    <source>
        <dbReference type="EMBL" id="TXJ44676.1"/>
    </source>
</evidence>
<dbReference type="PANTHER" id="PTHR10566">
    <property type="entry name" value="CHAPERONE-ACTIVITY OF BC1 COMPLEX CABC1 -RELATED"/>
    <property type="match status" value="1"/>
</dbReference>
<dbReference type="PANTHER" id="PTHR10566:SF113">
    <property type="entry name" value="PROTEIN ACTIVITY OF BC1 COMPLEX KINASE 7, CHLOROPLASTIC"/>
    <property type="match status" value="1"/>
</dbReference>
<dbReference type="EMBL" id="SAXY01000021">
    <property type="protein sequence ID" value="TXJ44676.1"/>
    <property type="molecule type" value="Genomic_DNA"/>
</dbReference>
<dbReference type="Proteomes" id="UP000323176">
    <property type="component" value="Unassembled WGS sequence"/>
</dbReference>
<keyword evidence="2" id="KW-0812">Transmembrane</keyword>
<keyword evidence="2" id="KW-1133">Transmembrane helix</keyword>
<keyword evidence="4" id="KW-0418">Kinase</keyword>
<reference evidence="4 5" key="1">
    <citation type="journal article" date="1992" name="Lakartidningen">
        <title>[Penicillin V and not amoxicillin is the first choice preparation in acute otitis].</title>
        <authorList>
            <person name="Kamme C."/>
            <person name="Lundgren K."/>
            <person name="Prellner K."/>
        </authorList>
    </citation>
    <scope>NUCLEOTIDE SEQUENCE [LARGE SCALE GENOMIC DNA]</scope>
    <source>
        <strain evidence="4 5">PC5538III-hc</strain>
    </source>
</reference>
<dbReference type="Pfam" id="PF03109">
    <property type="entry name" value="ABC1"/>
    <property type="match status" value="1"/>
</dbReference>
<dbReference type="AlphaFoldDB" id="A0A5C8F3Q9"/>
<dbReference type="OrthoDB" id="9795390at2"/>
<evidence type="ECO:0000256" key="1">
    <source>
        <dbReference type="ARBA" id="ARBA00009670"/>
    </source>
</evidence>
<feature type="domain" description="ABC1 atypical kinase-like" evidence="3">
    <location>
        <begin position="95"/>
        <end position="337"/>
    </location>
</feature>
<dbReference type="InterPro" id="IPR004147">
    <property type="entry name" value="ABC1_dom"/>
</dbReference>